<evidence type="ECO:0000256" key="6">
    <source>
        <dbReference type="ARBA" id="ARBA00047615"/>
    </source>
</evidence>
<evidence type="ECO:0000256" key="3">
    <source>
        <dbReference type="ARBA" id="ARBA00022741"/>
    </source>
</evidence>
<reference evidence="10" key="1">
    <citation type="submission" date="2021-01" db="EMBL/GenBank/DDBJ databases">
        <title>YIM 132084 draft genome.</title>
        <authorList>
            <person name="An D."/>
        </authorList>
    </citation>
    <scope>NUCLEOTIDE SEQUENCE</scope>
    <source>
        <strain evidence="10">YIM 132084</strain>
    </source>
</reference>
<dbReference type="GO" id="GO:0015949">
    <property type="term" value="P:nucleobase-containing small molecule interconversion"/>
    <property type="evidence" value="ECO:0007669"/>
    <property type="project" value="TreeGrafter"/>
</dbReference>
<evidence type="ECO:0000256" key="1">
    <source>
        <dbReference type="ARBA" id="ARBA00009427"/>
    </source>
</evidence>
<evidence type="ECO:0000313" key="10">
    <source>
        <dbReference type="EMBL" id="MBM9469619.1"/>
    </source>
</evidence>
<dbReference type="GO" id="GO:0006220">
    <property type="term" value="P:pyrimidine nucleotide metabolic process"/>
    <property type="evidence" value="ECO:0007669"/>
    <property type="project" value="UniProtKB-UniRule"/>
</dbReference>
<evidence type="ECO:0000256" key="2">
    <source>
        <dbReference type="ARBA" id="ARBA00022679"/>
    </source>
</evidence>
<dbReference type="EMBL" id="JAERWK010000031">
    <property type="protein sequence ID" value="MBM9469619.1"/>
    <property type="molecule type" value="Genomic_DNA"/>
</dbReference>
<dbReference type="NCBIfam" id="TIGR00017">
    <property type="entry name" value="cmk"/>
    <property type="match status" value="1"/>
</dbReference>
<dbReference type="InterPro" id="IPR027417">
    <property type="entry name" value="P-loop_NTPase"/>
</dbReference>
<dbReference type="PANTHER" id="PTHR21299:SF2">
    <property type="entry name" value="CYTIDYLATE KINASE"/>
    <property type="match status" value="1"/>
</dbReference>
<dbReference type="AlphaFoldDB" id="A0A938YK33"/>
<evidence type="ECO:0000256" key="7">
    <source>
        <dbReference type="ARBA" id="ARBA00048478"/>
    </source>
</evidence>
<dbReference type="CDD" id="cd02020">
    <property type="entry name" value="CMPK"/>
    <property type="match status" value="1"/>
</dbReference>
<dbReference type="GO" id="GO:0036431">
    <property type="term" value="F:dCMP kinase activity"/>
    <property type="evidence" value="ECO:0007669"/>
    <property type="project" value="InterPro"/>
</dbReference>
<comment type="catalytic activity">
    <reaction evidence="6 8">
        <text>dCMP + ATP = dCDP + ADP</text>
        <dbReference type="Rhea" id="RHEA:25094"/>
        <dbReference type="ChEBI" id="CHEBI:30616"/>
        <dbReference type="ChEBI" id="CHEBI:57566"/>
        <dbReference type="ChEBI" id="CHEBI:58593"/>
        <dbReference type="ChEBI" id="CHEBI:456216"/>
        <dbReference type="EC" id="2.7.4.25"/>
    </reaction>
</comment>
<dbReference type="EC" id="2.7.4.25" evidence="8"/>
<dbReference type="GO" id="GO:0005829">
    <property type="term" value="C:cytosol"/>
    <property type="evidence" value="ECO:0007669"/>
    <property type="project" value="TreeGrafter"/>
</dbReference>
<comment type="catalytic activity">
    <reaction evidence="7 8">
        <text>CMP + ATP = CDP + ADP</text>
        <dbReference type="Rhea" id="RHEA:11600"/>
        <dbReference type="ChEBI" id="CHEBI:30616"/>
        <dbReference type="ChEBI" id="CHEBI:58069"/>
        <dbReference type="ChEBI" id="CHEBI:60377"/>
        <dbReference type="ChEBI" id="CHEBI:456216"/>
        <dbReference type="EC" id="2.7.4.25"/>
    </reaction>
</comment>
<dbReference type="Pfam" id="PF02224">
    <property type="entry name" value="Cytidylate_kin"/>
    <property type="match status" value="1"/>
</dbReference>
<dbReference type="HAMAP" id="MF_00238">
    <property type="entry name" value="Cytidyl_kinase_type1"/>
    <property type="match status" value="1"/>
</dbReference>
<evidence type="ECO:0000256" key="8">
    <source>
        <dbReference type="HAMAP-Rule" id="MF_00238"/>
    </source>
</evidence>
<organism evidence="10 11">
    <name type="scientific">Nakamurella leprariae</name>
    <dbReference type="NCBI Taxonomy" id="2803911"/>
    <lineage>
        <taxon>Bacteria</taxon>
        <taxon>Bacillati</taxon>
        <taxon>Actinomycetota</taxon>
        <taxon>Actinomycetes</taxon>
        <taxon>Nakamurellales</taxon>
        <taxon>Nakamurellaceae</taxon>
        <taxon>Nakamurella</taxon>
    </lineage>
</organism>
<keyword evidence="11" id="KW-1185">Reference proteome</keyword>
<gene>
    <name evidence="8" type="primary">cmk</name>
    <name evidence="10" type="ORF">JL106_20230</name>
</gene>
<keyword evidence="5 8" id="KW-0067">ATP-binding</keyword>
<evidence type="ECO:0000313" key="11">
    <source>
        <dbReference type="Proteomes" id="UP000663792"/>
    </source>
</evidence>
<sequence length="254" mass="25997">MSPDTGGAAGGSASGAGAVGDFVIAIDGPSGTGKSTVARRVAAALHAGYLDTGAIYRTATLAVLRAGIDPDDAAAVAAVVTGLTLDPPVDPERQRHLFHGDDVSTELRGQAVTTAVTPVSANPAVRAHLLAVQQRLAHSGRMVVEGRDIGTVVAPDAALKIYLTADAHERARRRLRQDEQLAVVSTGVTGANPDRAARLAAVASDLDRRDTSDSSRAVAPLQAAADAVLVDSSDLEPAETVRRVLGLAAERGIR</sequence>
<dbReference type="Proteomes" id="UP000663792">
    <property type="component" value="Unassembled WGS sequence"/>
</dbReference>
<feature type="domain" description="Cytidylate kinase" evidence="9">
    <location>
        <begin position="24"/>
        <end position="247"/>
    </location>
</feature>
<comment type="similarity">
    <text evidence="1 8">Belongs to the cytidylate kinase family. Type 1 subfamily.</text>
</comment>
<evidence type="ECO:0000256" key="5">
    <source>
        <dbReference type="ARBA" id="ARBA00022840"/>
    </source>
</evidence>
<dbReference type="GO" id="GO:0005524">
    <property type="term" value="F:ATP binding"/>
    <property type="evidence" value="ECO:0007669"/>
    <property type="project" value="UniProtKB-UniRule"/>
</dbReference>
<feature type="binding site" evidence="8">
    <location>
        <begin position="28"/>
        <end position="36"/>
    </location>
    <ligand>
        <name>ATP</name>
        <dbReference type="ChEBI" id="CHEBI:30616"/>
    </ligand>
</feature>
<dbReference type="Gene3D" id="3.40.50.300">
    <property type="entry name" value="P-loop containing nucleotide triphosphate hydrolases"/>
    <property type="match status" value="1"/>
</dbReference>
<accession>A0A938YK33</accession>
<dbReference type="SUPFAM" id="SSF52540">
    <property type="entry name" value="P-loop containing nucleoside triphosphate hydrolases"/>
    <property type="match status" value="1"/>
</dbReference>
<keyword evidence="2 8" id="KW-0808">Transferase</keyword>
<comment type="caution">
    <text evidence="10">The sequence shown here is derived from an EMBL/GenBank/DDBJ whole genome shotgun (WGS) entry which is preliminary data.</text>
</comment>
<keyword evidence="8" id="KW-0963">Cytoplasm</keyword>
<keyword evidence="4 8" id="KW-0418">Kinase</keyword>
<dbReference type="InterPro" id="IPR011994">
    <property type="entry name" value="Cytidylate_kinase_dom"/>
</dbReference>
<protein>
    <recommendedName>
        <fullName evidence="8">Cytidylate kinase</fullName>
        <shortName evidence="8">CK</shortName>
        <ecNumber evidence="8">2.7.4.25</ecNumber>
    </recommendedName>
    <alternativeName>
        <fullName evidence="8">Cytidine monophosphate kinase</fullName>
        <shortName evidence="8">CMP kinase</shortName>
    </alternativeName>
</protein>
<proteinExistence type="inferred from homology"/>
<dbReference type="PANTHER" id="PTHR21299">
    <property type="entry name" value="CYTIDYLATE KINASE/PANTOATE-BETA-ALANINE LIGASE"/>
    <property type="match status" value="1"/>
</dbReference>
<dbReference type="InterPro" id="IPR003136">
    <property type="entry name" value="Cytidylate_kin"/>
</dbReference>
<evidence type="ECO:0000256" key="4">
    <source>
        <dbReference type="ARBA" id="ARBA00022777"/>
    </source>
</evidence>
<keyword evidence="3 8" id="KW-0547">Nucleotide-binding</keyword>
<name>A0A938YK33_9ACTN</name>
<comment type="subcellular location">
    <subcellularLocation>
        <location evidence="8">Cytoplasm</location>
    </subcellularLocation>
</comment>
<evidence type="ECO:0000259" key="9">
    <source>
        <dbReference type="Pfam" id="PF02224"/>
    </source>
</evidence>